<sequence length="224" mass="25426">MSPRKARARAERLSLLVQLPLLVWLVILWLLLWGHVTVISVVTGIVLALLVTRVFYLPPVELSGRFDIRWALILLGHFAVDLVRASFQVAAMAFDWRRVPVNSVIAVHLHTRSDFVMTLTAELVSLVPGSIVVEADRERSILYLHALGTSTPEEVERVRETTLQVESRIVFTLGTADDVWRVNRERRESGREPLLQTRRQRAHELVRDRDLEAGLISTTGEELA</sequence>
<dbReference type="Pfam" id="PF01899">
    <property type="entry name" value="MNHE"/>
    <property type="match status" value="1"/>
</dbReference>
<comment type="similarity">
    <text evidence="2">Belongs to the CPA3 antiporters (TC 2.A.63) subunit E family.</text>
</comment>
<protein>
    <submittedName>
        <fullName evidence="8">Cation:proton antiporter</fullName>
    </submittedName>
    <submittedName>
        <fullName evidence="9">Na+/H+ antiporter subunit E</fullName>
    </submittedName>
</protein>
<dbReference type="HOGENOM" id="CLU_086615_0_1_11"/>
<evidence type="ECO:0000313" key="9">
    <source>
        <dbReference type="EMBL" id="RIJ44914.1"/>
    </source>
</evidence>
<dbReference type="AlphaFoldDB" id="A0A0D5CGP3"/>
<proteinExistence type="inferred from homology"/>
<evidence type="ECO:0000256" key="5">
    <source>
        <dbReference type="ARBA" id="ARBA00022989"/>
    </source>
</evidence>
<dbReference type="PANTHER" id="PTHR34584:SF1">
    <property type="entry name" value="NA(+)_H(+) ANTIPORTER SUBUNIT E1"/>
    <property type="match status" value="1"/>
</dbReference>
<feature type="transmembrane region" description="Helical" evidence="7">
    <location>
        <begin position="12"/>
        <end position="32"/>
    </location>
</feature>
<evidence type="ECO:0000313" key="10">
    <source>
        <dbReference type="Proteomes" id="UP000032604"/>
    </source>
</evidence>
<accession>A0A0D5CGP3</accession>
<evidence type="ECO:0000313" key="8">
    <source>
        <dbReference type="EMBL" id="AJW78459.1"/>
    </source>
</evidence>
<evidence type="ECO:0000256" key="6">
    <source>
        <dbReference type="ARBA" id="ARBA00023136"/>
    </source>
</evidence>
<dbReference type="NCBIfam" id="NF006521">
    <property type="entry name" value="PRK08965.1-5"/>
    <property type="match status" value="1"/>
</dbReference>
<dbReference type="PANTHER" id="PTHR34584">
    <property type="entry name" value="NA(+)/H(+) ANTIPORTER SUBUNIT E1"/>
    <property type="match status" value="1"/>
</dbReference>
<evidence type="ECO:0000256" key="4">
    <source>
        <dbReference type="ARBA" id="ARBA00022692"/>
    </source>
</evidence>
<reference evidence="9 11" key="2">
    <citation type="submission" date="2018-08" db="EMBL/GenBank/DDBJ databases">
        <title>Genome Sequence of Clavibacter michiganensis Subspecies type strains, and the Atypical Peach-Colored Strains Isolated from Tomato.</title>
        <authorList>
            <person name="Osdaghi E."/>
            <person name="Portier P."/>
            <person name="Briand M."/>
            <person name="Jacques M.-A."/>
        </authorList>
    </citation>
    <scope>NUCLEOTIDE SEQUENCE [LARGE SCALE GENOMIC DNA]</scope>
    <source>
        <strain evidence="9 11">CFBP 6488</strain>
    </source>
</reference>
<evidence type="ECO:0000256" key="3">
    <source>
        <dbReference type="ARBA" id="ARBA00022475"/>
    </source>
</evidence>
<evidence type="ECO:0000256" key="7">
    <source>
        <dbReference type="SAM" id="Phobius"/>
    </source>
</evidence>
<keyword evidence="3" id="KW-1003">Cell membrane</keyword>
<evidence type="ECO:0000256" key="1">
    <source>
        <dbReference type="ARBA" id="ARBA00004651"/>
    </source>
</evidence>
<evidence type="ECO:0000256" key="2">
    <source>
        <dbReference type="ARBA" id="ARBA00006228"/>
    </source>
</evidence>
<dbReference type="Proteomes" id="UP000032604">
    <property type="component" value="Chromosome"/>
</dbReference>
<dbReference type="GO" id="GO:0005886">
    <property type="term" value="C:plasma membrane"/>
    <property type="evidence" value="ECO:0007669"/>
    <property type="project" value="UniProtKB-SubCell"/>
</dbReference>
<comment type="subcellular location">
    <subcellularLocation>
        <location evidence="1">Cell membrane</location>
        <topology evidence="1">Multi-pass membrane protein</topology>
    </subcellularLocation>
</comment>
<dbReference type="PATRIC" id="fig|33014.5.peg.899"/>
<keyword evidence="6 7" id="KW-0472">Membrane</keyword>
<feature type="transmembrane region" description="Helical" evidence="7">
    <location>
        <begin position="68"/>
        <end position="87"/>
    </location>
</feature>
<dbReference type="OrthoDB" id="3556991at2"/>
<organism evidence="8 10">
    <name type="scientific">Clavibacter michiganensis subsp. insidiosus</name>
    <dbReference type="NCBI Taxonomy" id="33014"/>
    <lineage>
        <taxon>Bacteria</taxon>
        <taxon>Bacillati</taxon>
        <taxon>Actinomycetota</taxon>
        <taxon>Actinomycetes</taxon>
        <taxon>Micrococcales</taxon>
        <taxon>Microbacteriaceae</taxon>
        <taxon>Clavibacter</taxon>
    </lineage>
</organism>
<reference evidence="8 10" key="1">
    <citation type="journal article" date="2015" name="Genome Announc.">
        <title>Complete Genome Sequence of Clavibacter michiganensis subsp. insidiosus R1-1 Using PacBio Single-Molecule Real-Time Technology.</title>
        <authorList>
            <person name="Lu Y."/>
            <person name="Samac D.A."/>
            <person name="Glazebrook J."/>
            <person name="Ishimaru C.A."/>
        </authorList>
    </citation>
    <scope>NUCLEOTIDE SEQUENCE [LARGE SCALE GENOMIC DNA]</scope>
    <source>
        <strain evidence="8 10">R1-1</strain>
    </source>
</reference>
<gene>
    <name evidence="9" type="ORF">DZF93_01010</name>
    <name evidence="8" type="ORF">VO01_04315</name>
</gene>
<dbReference type="RefSeq" id="WP_045527108.1">
    <property type="nucleotide sequence ID" value="NZ_CP011043.1"/>
</dbReference>
<dbReference type="EMBL" id="QWEA01000010">
    <property type="protein sequence ID" value="RIJ44914.1"/>
    <property type="molecule type" value="Genomic_DNA"/>
</dbReference>
<keyword evidence="4 7" id="KW-0812">Transmembrane</keyword>
<evidence type="ECO:0000313" key="11">
    <source>
        <dbReference type="Proteomes" id="UP000266634"/>
    </source>
</evidence>
<name>A0A0D5CGP3_9MICO</name>
<dbReference type="InterPro" id="IPR002758">
    <property type="entry name" value="Cation_antiport_E"/>
</dbReference>
<feature type="transmembrane region" description="Helical" evidence="7">
    <location>
        <begin position="38"/>
        <end position="56"/>
    </location>
</feature>
<keyword evidence="5 7" id="KW-1133">Transmembrane helix</keyword>
<dbReference type="GO" id="GO:0008324">
    <property type="term" value="F:monoatomic cation transmembrane transporter activity"/>
    <property type="evidence" value="ECO:0007669"/>
    <property type="project" value="InterPro"/>
</dbReference>
<dbReference type="KEGG" id="cmh:VO01_04315"/>
<dbReference type="EMBL" id="CP011043">
    <property type="protein sequence ID" value="AJW78459.1"/>
    <property type="molecule type" value="Genomic_DNA"/>
</dbReference>
<dbReference type="Proteomes" id="UP000266634">
    <property type="component" value="Unassembled WGS sequence"/>
</dbReference>